<dbReference type="AlphaFoldDB" id="A0A8T2ICT4"/>
<feature type="non-terminal residue" evidence="1">
    <location>
        <position position="67"/>
    </location>
</feature>
<reference evidence="1" key="1">
    <citation type="thesis" date="2020" institute="ProQuest LLC" country="789 East Eisenhower Parkway, Ann Arbor, MI, USA">
        <title>Comparative Genomics and Chromosome Evolution.</title>
        <authorList>
            <person name="Mudd A.B."/>
        </authorList>
    </citation>
    <scope>NUCLEOTIDE SEQUENCE</scope>
    <source>
        <strain evidence="1">Female2</strain>
        <tissue evidence="1">Blood</tissue>
    </source>
</reference>
<gene>
    <name evidence="1" type="ORF">GDO86_019446</name>
</gene>
<sequence length="67" mass="7165">PARPLPNMNETVVSHISSGAPTPTKRLQIITDTAGRVPDEHALIANFVAQLRSGSRSVLGTLAHHMQ</sequence>
<name>A0A8T2ICT4_9PIPI</name>
<dbReference type="EMBL" id="JAACNH010003683">
    <property type="protein sequence ID" value="KAG8429693.1"/>
    <property type="molecule type" value="Genomic_DNA"/>
</dbReference>
<dbReference type="OrthoDB" id="9217231at2759"/>
<evidence type="ECO:0000313" key="2">
    <source>
        <dbReference type="Proteomes" id="UP000812440"/>
    </source>
</evidence>
<protein>
    <submittedName>
        <fullName evidence="1">Uncharacterized protein</fullName>
    </submittedName>
</protein>
<dbReference type="Proteomes" id="UP000812440">
    <property type="component" value="Unassembled WGS sequence"/>
</dbReference>
<accession>A0A8T2ICT4</accession>
<evidence type="ECO:0000313" key="1">
    <source>
        <dbReference type="EMBL" id="KAG8429693.1"/>
    </source>
</evidence>
<comment type="caution">
    <text evidence="1">The sequence shown here is derived from an EMBL/GenBank/DDBJ whole genome shotgun (WGS) entry which is preliminary data.</text>
</comment>
<organism evidence="1 2">
    <name type="scientific">Hymenochirus boettgeri</name>
    <name type="common">Congo dwarf clawed frog</name>
    <dbReference type="NCBI Taxonomy" id="247094"/>
    <lineage>
        <taxon>Eukaryota</taxon>
        <taxon>Metazoa</taxon>
        <taxon>Chordata</taxon>
        <taxon>Craniata</taxon>
        <taxon>Vertebrata</taxon>
        <taxon>Euteleostomi</taxon>
        <taxon>Amphibia</taxon>
        <taxon>Batrachia</taxon>
        <taxon>Anura</taxon>
        <taxon>Pipoidea</taxon>
        <taxon>Pipidae</taxon>
        <taxon>Pipinae</taxon>
        <taxon>Hymenochirus</taxon>
    </lineage>
</organism>
<keyword evidence="2" id="KW-1185">Reference proteome</keyword>
<proteinExistence type="predicted"/>